<dbReference type="PANTHER" id="PTHR35004">
    <property type="entry name" value="TRANSPOSASE RV3428C-RELATED"/>
    <property type="match status" value="1"/>
</dbReference>
<evidence type="ECO:0000313" key="2">
    <source>
        <dbReference type="EMBL" id="QSZ28055.1"/>
    </source>
</evidence>
<evidence type="ECO:0000259" key="1">
    <source>
        <dbReference type="PROSITE" id="PS50994"/>
    </source>
</evidence>
<dbReference type="PROSITE" id="PS50994">
    <property type="entry name" value="INTEGRASE"/>
    <property type="match status" value="1"/>
</dbReference>
<keyword evidence="3" id="KW-1185">Reference proteome</keyword>
<reference evidence="2" key="1">
    <citation type="submission" date="2020-08" db="EMBL/GenBank/DDBJ databases">
        <title>Genomic insights into the carbon and energy metabolism of the first obligate autotrophic acetogenic bacterium Aceticella autotrophica gen. nov., sp. nov.</title>
        <authorList>
            <person name="Toshchakov S.V."/>
            <person name="Elcheninov A.G."/>
            <person name="Kublanov I.V."/>
            <person name="Frolov E.N."/>
            <person name="Lebedinsky A.V."/>
        </authorList>
    </citation>
    <scope>NUCLEOTIDE SEQUENCE</scope>
    <source>
        <strain evidence="2">3443-3Ac</strain>
    </source>
</reference>
<dbReference type="Pfam" id="PF22483">
    <property type="entry name" value="Mu-transpos_C_2"/>
    <property type="match status" value="1"/>
</dbReference>
<dbReference type="GO" id="GO:0015074">
    <property type="term" value="P:DNA integration"/>
    <property type="evidence" value="ECO:0007669"/>
    <property type="project" value="InterPro"/>
</dbReference>
<sequence length="189" mass="21895">MPTDKGKVESSVDYVKDNCFKSRDFENIDEAINFSRLWLDTIANVRIHGTTKKVPLEVFKSIEKEKLLPLPTEDFILSNSVKCIVNTNCHISYNGNYYSVPYAYIGQEVDAIIANGLIKIYFKEKEIALHPLCTEDKGRYITNNEHYPYSKNISSKDILSRQKEEMKEIGIHANMFFENFILKDNLKKI</sequence>
<dbReference type="AlphaFoldDB" id="A0A975AX11"/>
<name>A0A975AX11_9THEO</name>
<gene>
    <name evidence="2" type="ORF">ACETAC_04145</name>
</gene>
<proteinExistence type="predicted"/>
<dbReference type="EMBL" id="CP060096">
    <property type="protein sequence ID" value="QSZ28055.1"/>
    <property type="molecule type" value="Genomic_DNA"/>
</dbReference>
<dbReference type="InterPro" id="IPR054353">
    <property type="entry name" value="IstA-like_C"/>
</dbReference>
<accession>A0A975AX11</accession>
<protein>
    <recommendedName>
        <fullName evidence="1">Integrase catalytic domain-containing protein</fullName>
    </recommendedName>
</protein>
<evidence type="ECO:0000313" key="3">
    <source>
        <dbReference type="Proteomes" id="UP000671913"/>
    </source>
</evidence>
<feature type="domain" description="Integrase catalytic" evidence="1">
    <location>
        <begin position="1"/>
        <end position="63"/>
    </location>
</feature>
<dbReference type="Proteomes" id="UP000671913">
    <property type="component" value="Chromosome"/>
</dbReference>
<dbReference type="RefSeq" id="WP_284680790.1">
    <property type="nucleotide sequence ID" value="NZ_CP060096.1"/>
</dbReference>
<dbReference type="InterPro" id="IPR001584">
    <property type="entry name" value="Integrase_cat-core"/>
</dbReference>
<dbReference type="KEGG" id="aaut:ACETAC_04145"/>
<organism evidence="2 3">
    <name type="scientific">Aceticella autotrophica</name>
    <dbReference type="NCBI Taxonomy" id="2755338"/>
    <lineage>
        <taxon>Bacteria</taxon>
        <taxon>Bacillati</taxon>
        <taxon>Bacillota</taxon>
        <taxon>Clostridia</taxon>
        <taxon>Thermoanaerobacterales</taxon>
        <taxon>Thermoanaerobacteraceae</taxon>
        <taxon>Aceticella</taxon>
    </lineage>
</organism>